<dbReference type="GO" id="GO:0031122">
    <property type="term" value="P:cytoplasmic microtubule organization"/>
    <property type="evidence" value="ECO:0007669"/>
    <property type="project" value="TreeGrafter"/>
</dbReference>
<comment type="caution">
    <text evidence="7">The sequence shown here is derived from an EMBL/GenBank/DDBJ whole genome shotgun (WGS) entry which is preliminary data.</text>
</comment>
<dbReference type="GO" id="GO:0051011">
    <property type="term" value="F:microtubule minus-end binding"/>
    <property type="evidence" value="ECO:0007669"/>
    <property type="project" value="TreeGrafter"/>
</dbReference>
<dbReference type="EMBL" id="JALLKP010000001">
    <property type="protein sequence ID" value="KAK2197138.1"/>
    <property type="molecule type" value="Genomic_DNA"/>
</dbReference>
<evidence type="ECO:0000259" key="6">
    <source>
        <dbReference type="Pfam" id="PF17681"/>
    </source>
</evidence>
<dbReference type="GO" id="GO:0043015">
    <property type="term" value="F:gamma-tubulin binding"/>
    <property type="evidence" value="ECO:0007669"/>
    <property type="project" value="InterPro"/>
</dbReference>
<evidence type="ECO:0000256" key="2">
    <source>
        <dbReference type="ARBA" id="ARBA00022490"/>
    </source>
</evidence>
<comment type="subcellular location">
    <subcellularLocation>
        <location evidence="1">Cytoplasm</location>
        <location evidence="1">Cytoskeleton</location>
    </subcellularLocation>
</comment>
<dbReference type="RefSeq" id="XP_067803980.1">
    <property type="nucleotide sequence ID" value="XM_067945189.1"/>
</dbReference>
<keyword evidence="3" id="KW-0493">Microtubule</keyword>
<keyword evidence="2" id="KW-0963">Cytoplasm</keyword>
<proteinExistence type="predicted"/>
<dbReference type="InterPro" id="IPR007259">
    <property type="entry name" value="GCP"/>
</dbReference>
<dbReference type="Proteomes" id="UP001214638">
    <property type="component" value="Unassembled WGS sequence"/>
</dbReference>
<dbReference type="GO" id="GO:0000922">
    <property type="term" value="C:spindle pole"/>
    <property type="evidence" value="ECO:0007669"/>
    <property type="project" value="InterPro"/>
</dbReference>
<name>A0AAD9UPJ5_9APIC</name>
<feature type="domain" description="Gamma tubulin complex component protein N-terminal" evidence="6">
    <location>
        <begin position="261"/>
        <end position="513"/>
    </location>
</feature>
<feature type="compositionally biased region" description="Basic and acidic residues" evidence="5">
    <location>
        <begin position="207"/>
        <end position="216"/>
    </location>
</feature>
<feature type="region of interest" description="Disordered" evidence="5">
    <location>
        <begin position="177"/>
        <end position="232"/>
    </location>
</feature>
<dbReference type="Pfam" id="PF17681">
    <property type="entry name" value="GCP_N_terminal"/>
    <property type="match status" value="1"/>
</dbReference>
<evidence type="ECO:0000256" key="3">
    <source>
        <dbReference type="ARBA" id="ARBA00022701"/>
    </source>
</evidence>
<sequence length="796" mass="90725">MPLDHQSGRGGGYLSAQILQLARHISQLTEQDIETYQLNNLRLVHEPNGSGYFCIDRKHGDGAEIVKLQNALQKLLQKTSLELVDESQEYSVGAVDPVNVGNRLESYLLDNACVSLLRFKKLLYEARRRFDKLPEILHLLLAIATDRIPARPLGCEIHHPIKIACAPFTPCNKAENFKPQAPESSNFNNSTSFQPDLSISPNLQDSIDPRESKEPKGPATHNAQLERESYSTQDHLDESELQLITSKFDFINIEETDLVIDLVYILQGIQSRFIKLDPNGQFLLVDQIRVSNATRQLINRIAILGQIYNDLKFPKTTDGITRAALHQAIIQQLGQYDLLVNMLQNTIKTRGMTLRELYVWVQQPYLRLRLLHTFSMAIQDPKPLDYMYNLYCNRGDATGRDLYGQLFRAAFMPFVEALCKWMLWGEQAFNIDEKWPTTTSAEANLENWQFPDFMQRDLCEKIKATGKWRYHIRRFGSATNAPDLTGTMQKLFGPNWSIHECLEKIKDFTNEMTSSVELADMLINDYGLLDHVNLLCESLQGKREMTEFAPPFPSPLDLIVTGSLEEMESIYNSRARFNALLHDANAALTSMWLDYFWHCKITMGALQLSRRFNWINACRHEMASFVSMLLHSLVLSRAGDVFQNIKAKPITMEHLQACHTELLNKIKLPHLIELTQVTQHILSFSKALVSVTGNPSMQHFRQAVASASPTELIEILNHQVLTEEVFGLFLVHAQNFKIAMATFLQKLESDSDCLLLYGINYNLYYSSSQMVHPRTTGNIDHYNTTSTSIETSASLT</sequence>
<dbReference type="AlphaFoldDB" id="A0AAD9UPJ5"/>
<dbReference type="KEGG" id="bdw:94334435"/>
<evidence type="ECO:0000313" key="7">
    <source>
        <dbReference type="EMBL" id="KAK2197138.1"/>
    </source>
</evidence>
<accession>A0AAD9UPJ5</accession>
<dbReference type="GO" id="GO:0051321">
    <property type="term" value="P:meiotic cell cycle"/>
    <property type="evidence" value="ECO:0007669"/>
    <property type="project" value="TreeGrafter"/>
</dbReference>
<keyword evidence="4" id="KW-0206">Cytoskeleton</keyword>
<dbReference type="GO" id="GO:0007020">
    <property type="term" value="P:microtubule nucleation"/>
    <property type="evidence" value="ECO:0007669"/>
    <property type="project" value="InterPro"/>
</dbReference>
<reference evidence="7" key="1">
    <citation type="journal article" date="2023" name="Nat. Microbiol.">
        <title>Babesia duncani multi-omics identifies virulence factors and drug targets.</title>
        <authorList>
            <person name="Singh P."/>
            <person name="Lonardi S."/>
            <person name="Liang Q."/>
            <person name="Vydyam P."/>
            <person name="Khabirova E."/>
            <person name="Fang T."/>
            <person name="Gihaz S."/>
            <person name="Thekkiniath J."/>
            <person name="Munshi M."/>
            <person name="Abel S."/>
            <person name="Ciampossin L."/>
            <person name="Batugedara G."/>
            <person name="Gupta M."/>
            <person name="Lu X.M."/>
            <person name="Lenz T."/>
            <person name="Chakravarty S."/>
            <person name="Cornillot E."/>
            <person name="Hu Y."/>
            <person name="Ma W."/>
            <person name="Gonzalez L.M."/>
            <person name="Sanchez S."/>
            <person name="Estrada K."/>
            <person name="Sanchez-Flores A."/>
            <person name="Montero E."/>
            <person name="Harb O.S."/>
            <person name="Le Roch K.G."/>
            <person name="Mamoun C.B."/>
        </authorList>
    </citation>
    <scope>NUCLEOTIDE SEQUENCE</scope>
    <source>
        <strain evidence="7">WA1</strain>
    </source>
</reference>
<dbReference type="GO" id="GO:0000278">
    <property type="term" value="P:mitotic cell cycle"/>
    <property type="evidence" value="ECO:0007669"/>
    <property type="project" value="TreeGrafter"/>
</dbReference>
<evidence type="ECO:0000256" key="5">
    <source>
        <dbReference type="SAM" id="MobiDB-lite"/>
    </source>
</evidence>
<dbReference type="InterPro" id="IPR041470">
    <property type="entry name" value="GCP_N"/>
</dbReference>
<dbReference type="GO" id="GO:0051225">
    <property type="term" value="P:spindle assembly"/>
    <property type="evidence" value="ECO:0007669"/>
    <property type="project" value="TreeGrafter"/>
</dbReference>
<gene>
    <name evidence="7" type="ORF">BdWA1_000137</name>
</gene>
<protein>
    <submittedName>
        <fullName evidence="7">Bifunctional Gamma tubulin complex component protein</fullName>
    </submittedName>
</protein>
<evidence type="ECO:0000256" key="4">
    <source>
        <dbReference type="ARBA" id="ARBA00023212"/>
    </source>
</evidence>
<dbReference type="GeneID" id="94334435"/>
<dbReference type="GO" id="GO:0005874">
    <property type="term" value="C:microtubule"/>
    <property type="evidence" value="ECO:0007669"/>
    <property type="project" value="UniProtKB-KW"/>
</dbReference>
<evidence type="ECO:0000256" key="1">
    <source>
        <dbReference type="ARBA" id="ARBA00004245"/>
    </source>
</evidence>
<keyword evidence="8" id="KW-1185">Reference proteome</keyword>
<organism evidence="7 8">
    <name type="scientific">Babesia duncani</name>
    <dbReference type="NCBI Taxonomy" id="323732"/>
    <lineage>
        <taxon>Eukaryota</taxon>
        <taxon>Sar</taxon>
        <taxon>Alveolata</taxon>
        <taxon>Apicomplexa</taxon>
        <taxon>Aconoidasida</taxon>
        <taxon>Piroplasmida</taxon>
        <taxon>Babesiidae</taxon>
        <taxon>Babesia</taxon>
    </lineage>
</organism>
<dbReference type="PANTHER" id="PTHR19302:SF14">
    <property type="entry name" value="GAMMA-TUBULIN COMPLEX COMPONENT 3"/>
    <property type="match status" value="1"/>
</dbReference>
<dbReference type="GO" id="GO:0000930">
    <property type="term" value="C:gamma-tubulin complex"/>
    <property type="evidence" value="ECO:0007669"/>
    <property type="project" value="TreeGrafter"/>
</dbReference>
<evidence type="ECO:0000313" key="8">
    <source>
        <dbReference type="Proteomes" id="UP001214638"/>
    </source>
</evidence>
<dbReference type="PANTHER" id="PTHR19302">
    <property type="entry name" value="GAMMA TUBULIN COMPLEX PROTEIN"/>
    <property type="match status" value="1"/>
</dbReference>
<feature type="compositionally biased region" description="Polar residues" evidence="5">
    <location>
        <begin position="182"/>
        <end position="205"/>
    </location>
</feature>